<dbReference type="SUPFAM" id="SSF69360">
    <property type="entry name" value="Cell wall binding repeat"/>
    <property type="match status" value="1"/>
</dbReference>
<keyword evidence="10" id="KW-1185">Reference proteome</keyword>
<dbReference type="PANTHER" id="PTHR43133:SF8">
    <property type="entry name" value="RNA POLYMERASE SIGMA FACTOR HI_1459-RELATED"/>
    <property type="match status" value="1"/>
</dbReference>
<dbReference type="GO" id="GO:0006352">
    <property type="term" value="P:DNA-templated transcription initiation"/>
    <property type="evidence" value="ECO:0007669"/>
    <property type="project" value="InterPro"/>
</dbReference>
<evidence type="ECO:0000256" key="3">
    <source>
        <dbReference type="ARBA" id="ARBA00023082"/>
    </source>
</evidence>
<comment type="similarity">
    <text evidence="1">Belongs to the sigma-70 factor family. ECF subfamily.</text>
</comment>
<evidence type="ECO:0000313" key="9">
    <source>
        <dbReference type="EMBL" id="SET53565.1"/>
    </source>
</evidence>
<protein>
    <submittedName>
        <fullName evidence="9">RNA polymerase sigma factor, sigma-70 family</fullName>
    </submittedName>
</protein>
<dbReference type="InterPro" id="IPR039425">
    <property type="entry name" value="RNA_pol_sigma-70-like"/>
</dbReference>
<evidence type="ECO:0000256" key="2">
    <source>
        <dbReference type="ARBA" id="ARBA00023015"/>
    </source>
</evidence>
<feature type="domain" description="RNA polymerase sigma factor 70 region 4 type 2" evidence="8">
    <location>
        <begin position="137"/>
        <end position="188"/>
    </location>
</feature>
<dbReference type="AlphaFoldDB" id="A0A1I0F6S0"/>
<dbReference type="Gene3D" id="2.10.270.10">
    <property type="entry name" value="Cholin Binding"/>
    <property type="match status" value="1"/>
</dbReference>
<dbReference type="Gene3D" id="1.10.1740.10">
    <property type="match status" value="1"/>
</dbReference>
<feature type="compositionally biased region" description="Gly residues" evidence="6">
    <location>
        <begin position="281"/>
        <end position="292"/>
    </location>
</feature>
<dbReference type="SUPFAM" id="SSF88659">
    <property type="entry name" value="Sigma3 and sigma4 domains of RNA polymerase sigma factors"/>
    <property type="match status" value="1"/>
</dbReference>
<reference evidence="10" key="1">
    <citation type="submission" date="2016-10" db="EMBL/GenBank/DDBJ databases">
        <authorList>
            <person name="Varghese N."/>
            <person name="Submissions S."/>
        </authorList>
    </citation>
    <scope>NUCLEOTIDE SEQUENCE [LARGE SCALE GENOMIC DNA]</scope>
    <source>
        <strain evidence="10">NLAE-zl-G277</strain>
    </source>
</reference>
<dbReference type="InterPro" id="IPR036388">
    <property type="entry name" value="WH-like_DNA-bd_sf"/>
</dbReference>
<dbReference type="InterPro" id="IPR013324">
    <property type="entry name" value="RNA_pol_sigma_r3/r4-like"/>
</dbReference>
<dbReference type="InterPro" id="IPR013249">
    <property type="entry name" value="RNA_pol_sigma70_r4_t2"/>
</dbReference>
<dbReference type="Proteomes" id="UP000198508">
    <property type="component" value="Unassembled WGS sequence"/>
</dbReference>
<dbReference type="PANTHER" id="PTHR43133">
    <property type="entry name" value="RNA POLYMERASE ECF-TYPE SIGMA FACTO"/>
    <property type="match status" value="1"/>
</dbReference>
<keyword evidence="5" id="KW-0804">Transcription</keyword>
<sequence>MSEVQNHPGSKHADSRLLDVVALVKRGDAMAFEELYRLTYKYAYFHAKSILHDDDEAWDLVQETYIAVYQHIDSLREERYVKSWISGIVFNLGMKRLRKKRDLLVDGENDFLFDALEDENTDGSPEKALDSKETAAIVREVIDRLPALQKAAVIAYYFDEKSVADIAREAMCSENTIKSRLNYARKAMKEGIEHKERQMGVKLHVVTGPMIVFVLRGMFSSMTVSAQKARYTWMAVRKTLGLAGMAAGAGSAGSAGGGAGGSAGGTGGAAGSAGSAGGGAAGSAGGTGGSAGSAGNASGSAGSSGNASGSAGSAGNAGGSAGSAGNAGGSAGSSASSAGPAASTAAAGAAGTAESAGAGDASLLFGAVKVKTAVIILTACLATGGAAGVAIGKGAIAASRQETAEQSNGGSGSPTSQADVLSANTGAPDGTDTQAETTGPAVDLSDGWKILENNSGYGYMENGEYVRHTWKEIEGEVYYFDRNGRMADQQTSLGRQTFSFNSDGRLTGIQAADNGAGCTVYYDEDIRYSLDNGRLIRESPENGHLTLYDGPEALTGFTVSDDMALCFSVNKLLLIDAADGSVLNESPVASLDITAPLSLCLSDSGLYLSALNSERTDGNLIKLTNLVVPPDGYETDTRDSFSLENINHSYGYSPEFFKLQAADGEVYFLRSNRYPTAGGVQTSGYRLCRISNHEATVLMDENVDEFFIHSDTLFYMTGGELKKKSLSQIAAATAERNQKALAAYRERLTEYAKIPKDTTDDDPAVPVGFSVVDLNQDGVFEVLVERGQYFATQYCELLYYTDHLEQADLLQSCNLINENNGLILSTIAHYDLNCTVYHFDGTGVREVANIYLSPNILSYENERAAAAEITQGLADLERWEYGTNEISGLILNETTFDLTLTGNGARTSYIPSTFYLFAEEFLSPALNPEEYSAQ</sequence>
<dbReference type="STRING" id="460384.SAMN05216313_10818"/>
<dbReference type="GO" id="GO:0016987">
    <property type="term" value="F:sigma factor activity"/>
    <property type="evidence" value="ECO:0007669"/>
    <property type="project" value="UniProtKB-KW"/>
</dbReference>
<evidence type="ECO:0000256" key="6">
    <source>
        <dbReference type="SAM" id="MobiDB-lite"/>
    </source>
</evidence>
<evidence type="ECO:0000259" key="7">
    <source>
        <dbReference type="Pfam" id="PF04542"/>
    </source>
</evidence>
<feature type="compositionally biased region" description="Low complexity" evidence="6">
    <location>
        <begin position="293"/>
        <end position="314"/>
    </location>
</feature>
<evidence type="ECO:0000313" key="10">
    <source>
        <dbReference type="Proteomes" id="UP000198508"/>
    </source>
</evidence>
<feature type="compositionally biased region" description="Polar residues" evidence="6">
    <location>
        <begin position="402"/>
        <end position="437"/>
    </location>
</feature>
<accession>A0A1I0F6S0</accession>
<name>A0A1I0F6S0_9FIRM</name>
<dbReference type="Gene3D" id="1.10.10.10">
    <property type="entry name" value="Winged helix-like DNA-binding domain superfamily/Winged helix DNA-binding domain"/>
    <property type="match status" value="1"/>
</dbReference>
<evidence type="ECO:0000256" key="5">
    <source>
        <dbReference type="ARBA" id="ARBA00023163"/>
    </source>
</evidence>
<keyword evidence="3" id="KW-0731">Sigma factor</keyword>
<dbReference type="InterPro" id="IPR014284">
    <property type="entry name" value="RNA_pol_sigma-70_dom"/>
</dbReference>
<evidence type="ECO:0000259" key="8">
    <source>
        <dbReference type="Pfam" id="PF08281"/>
    </source>
</evidence>
<feature type="compositionally biased region" description="Gly residues" evidence="6">
    <location>
        <begin position="315"/>
        <end position="331"/>
    </location>
</feature>
<organism evidence="9 10">
    <name type="scientific">Enterocloster lavalensis</name>
    <dbReference type="NCBI Taxonomy" id="460384"/>
    <lineage>
        <taxon>Bacteria</taxon>
        <taxon>Bacillati</taxon>
        <taxon>Bacillota</taxon>
        <taxon>Clostridia</taxon>
        <taxon>Lachnospirales</taxon>
        <taxon>Lachnospiraceae</taxon>
        <taxon>Enterocloster</taxon>
    </lineage>
</organism>
<evidence type="ECO:0000256" key="4">
    <source>
        <dbReference type="ARBA" id="ARBA00023125"/>
    </source>
</evidence>
<feature type="region of interest" description="Disordered" evidence="6">
    <location>
        <begin position="281"/>
        <end position="341"/>
    </location>
</feature>
<dbReference type="CDD" id="cd06171">
    <property type="entry name" value="Sigma70_r4"/>
    <property type="match status" value="1"/>
</dbReference>
<feature type="domain" description="RNA polymerase sigma-70 region 2" evidence="7">
    <location>
        <begin position="35"/>
        <end position="101"/>
    </location>
</feature>
<feature type="region of interest" description="Disordered" evidence="6">
    <location>
        <begin position="402"/>
        <end position="441"/>
    </location>
</feature>
<dbReference type="Pfam" id="PF04542">
    <property type="entry name" value="Sigma70_r2"/>
    <property type="match status" value="1"/>
</dbReference>
<dbReference type="EMBL" id="FOIM01000008">
    <property type="protein sequence ID" value="SET53565.1"/>
    <property type="molecule type" value="Genomic_DNA"/>
</dbReference>
<evidence type="ECO:0000256" key="1">
    <source>
        <dbReference type="ARBA" id="ARBA00010641"/>
    </source>
</evidence>
<proteinExistence type="inferred from homology"/>
<dbReference type="SUPFAM" id="SSF88946">
    <property type="entry name" value="Sigma2 domain of RNA polymerase sigma factors"/>
    <property type="match status" value="1"/>
</dbReference>
<feature type="compositionally biased region" description="Low complexity" evidence="6">
    <location>
        <begin position="332"/>
        <end position="341"/>
    </location>
</feature>
<dbReference type="GO" id="GO:0003677">
    <property type="term" value="F:DNA binding"/>
    <property type="evidence" value="ECO:0007669"/>
    <property type="project" value="UniProtKB-KW"/>
</dbReference>
<dbReference type="Pfam" id="PF08281">
    <property type="entry name" value="Sigma70_r4_2"/>
    <property type="match status" value="1"/>
</dbReference>
<dbReference type="InterPro" id="IPR013325">
    <property type="entry name" value="RNA_pol_sigma_r2"/>
</dbReference>
<keyword evidence="2" id="KW-0805">Transcription regulation</keyword>
<keyword evidence="4" id="KW-0238">DNA-binding</keyword>
<dbReference type="InterPro" id="IPR007627">
    <property type="entry name" value="RNA_pol_sigma70_r2"/>
</dbReference>
<dbReference type="NCBIfam" id="TIGR02937">
    <property type="entry name" value="sigma70-ECF"/>
    <property type="match status" value="1"/>
</dbReference>
<gene>
    <name evidence="9" type="ORF">SAMN05216313_10818</name>
</gene>